<dbReference type="InParanoid" id="A0A074YCS4"/>
<feature type="compositionally biased region" description="Pro residues" evidence="2">
    <location>
        <begin position="313"/>
        <end position="323"/>
    </location>
</feature>
<dbReference type="HOGENOM" id="CLU_593091_0_0_1"/>
<reference evidence="4 5" key="1">
    <citation type="journal article" date="2014" name="BMC Genomics">
        <title>Genome sequencing of four Aureobasidium pullulans varieties: biotechnological potential, stress tolerance, and description of new species.</title>
        <authorList>
            <person name="Gostin Ar C."/>
            <person name="Ohm R.A."/>
            <person name="Kogej T."/>
            <person name="Sonjak S."/>
            <person name="Turk M."/>
            <person name="Zajc J."/>
            <person name="Zalar P."/>
            <person name="Grube M."/>
            <person name="Sun H."/>
            <person name="Han J."/>
            <person name="Sharma A."/>
            <person name="Chiniquy J."/>
            <person name="Ngan C.Y."/>
            <person name="Lipzen A."/>
            <person name="Barry K."/>
            <person name="Grigoriev I.V."/>
            <person name="Gunde-Cimerman N."/>
        </authorList>
    </citation>
    <scope>NUCLEOTIDE SEQUENCE [LARGE SCALE GENOMIC DNA]</scope>
    <source>
        <strain evidence="4 5">EXF-2481</strain>
    </source>
</reference>
<proteinExistence type="predicted"/>
<dbReference type="RefSeq" id="XP_013343821.1">
    <property type="nucleotide sequence ID" value="XM_013488367.1"/>
</dbReference>
<evidence type="ECO:0000313" key="4">
    <source>
        <dbReference type="EMBL" id="KEQ95550.1"/>
    </source>
</evidence>
<dbReference type="OrthoDB" id="3941620at2759"/>
<dbReference type="GeneID" id="25364010"/>
<feature type="region of interest" description="Disordered" evidence="2">
    <location>
        <begin position="291"/>
        <end position="374"/>
    </location>
</feature>
<evidence type="ECO:0000256" key="1">
    <source>
        <dbReference type="SAM" id="Coils"/>
    </source>
</evidence>
<keyword evidence="3" id="KW-0812">Transmembrane</keyword>
<dbReference type="AlphaFoldDB" id="A0A074YCS4"/>
<keyword evidence="1" id="KW-0175">Coiled coil</keyword>
<gene>
    <name evidence="4" type="ORF">AUEXF2481DRAFT_29621</name>
</gene>
<protein>
    <submittedName>
        <fullName evidence="4">Uncharacterized protein</fullName>
    </submittedName>
</protein>
<evidence type="ECO:0000313" key="5">
    <source>
        <dbReference type="Proteomes" id="UP000030641"/>
    </source>
</evidence>
<keyword evidence="3" id="KW-1133">Transmembrane helix</keyword>
<organism evidence="4 5">
    <name type="scientific">Aureobasidium subglaciale (strain EXF-2481)</name>
    <name type="common">Aureobasidium pullulans var. subglaciale</name>
    <dbReference type="NCBI Taxonomy" id="1043005"/>
    <lineage>
        <taxon>Eukaryota</taxon>
        <taxon>Fungi</taxon>
        <taxon>Dikarya</taxon>
        <taxon>Ascomycota</taxon>
        <taxon>Pezizomycotina</taxon>
        <taxon>Dothideomycetes</taxon>
        <taxon>Dothideomycetidae</taxon>
        <taxon>Dothideales</taxon>
        <taxon>Saccotheciaceae</taxon>
        <taxon>Aureobasidium</taxon>
    </lineage>
</organism>
<feature type="transmembrane region" description="Helical" evidence="3">
    <location>
        <begin position="7"/>
        <end position="29"/>
    </location>
</feature>
<dbReference type="EMBL" id="KL584759">
    <property type="protein sequence ID" value="KEQ95550.1"/>
    <property type="molecule type" value="Genomic_DNA"/>
</dbReference>
<evidence type="ECO:0000256" key="3">
    <source>
        <dbReference type="SAM" id="Phobius"/>
    </source>
</evidence>
<name>A0A074YCS4_AURSE</name>
<feature type="compositionally biased region" description="Low complexity" evidence="2">
    <location>
        <begin position="336"/>
        <end position="347"/>
    </location>
</feature>
<keyword evidence="5" id="KW-1185">Reference proteome</keyword>
<dbReference type="Proteomes" id="UP000030641">
    <property type="component" value="Unassembled WGS sequence"/>
</dbReference>
<feature type="coiled-coil region" evidence="1">
    <location>
        <begin position="193"/>
        <end position="244"/>
    </location>
</feature>
<sequence>MANLNSLITIIMSVATFFQTKVALIIPVWSQRLLAAPDSCHQDPSFVLDLPINETFTTTIFHTATIAVVSPGNELAIFKMTLPAATSTSLLAMVNEHTLVTIFFFGILLLAAIIGFYTSSPPYMKPEDLVQLEAQIINKDIIMKEMRFTHSASQAPGSDRGGKQDEGIHSLRLKVECSGNAELLARYESTQQVLDLEKEAGHLRTENKSLKGKLDAAGRLIESAVEANDKANAAEERIAAVRQHAQGVITQHVEEIKAQNDKVRIEQYRVQDPEKKVKDLKEEVLRGASLPKASISNPLSSTRIEKETRPRRVPPSAPGPCPAPFTSAAPVDGPEATPTTVPTAVTPAPLPTVPRRKKPANPFVGKAPTGQSRK</sequence>
<evidence type="ECO:0000256" key="2">
    <source>
        <dbReference type="SAM" id="MobiDB-lite"/>
    </source>
</evidence>
<keyword evidence="3" id="KW-0472">Membrane</keyword>
<feature type="transmembrane region" description="Helical" evidence="3">
    <location>
        <begin position="99"/>
        <end position="117"/>
    </location>
</feature>
<accession>A0A074YCS4</accession>